<gene>
    <name evidence="3" type="ORF">NKW54_05640</name>
</gene>
<evidence type="ECO:0000256" key="1">
    <source>
        <dbReference type="SAM" id="MobiDB-lite"/>
    </source>
</evidence>
<evidence type="ECO:0000313" key="4">
    <source>
        <dbReference type="Proteomes" id="UP001523543"/>
    </source>
</evidence>
<feature type="signal peptide" evidence="2">
    <location>
        <begin position="1"/>
        <end position="27"/>
    </location>
</feature>
<organism evidence="3 4">
    <name type="scientific">Acetobacter cerevisiae</name>
    <dbReference type="NCBI Taxonomy" id="178900"/>
    <lineage>
        <taxon>Bacteria</taxon>
        <taxon>Pseudomonadati</taxon>
        <taxon>Pseudomonadota</taxon>
        <taxon>Alphaproteobacteria</taxon>
        <taxon>Acetobacterales</taxon>
        <taxon>Acetobacteraceae</taxon>
        <taxon>Acetobacter</taxon>
    </lineage>
</organism>
<evidence type="ECO:0008006" key="5">
    <source>
        <dbReference type="Google" id="ProtNLM"/>
    </source>
</evidence>
<protein>
    <recommendedName>
        <fullName evidence="5">Auto-transporter adhesin head GIN domain-containing protein</fullName>
    </recommendedName>
</protein>
<evidence type="ECO:0000256" key="2">
    <source>
        <dbReference type="SAM" id="SignalP"/>
    </source>
</evidence>
<feature type="region of interest" description="Disordered" evidence="1">
    <location>
        <begin position="240"/>
        <end position="266"/>
    </location>
</feature>
<dbReference type="EMBL" id="JAMYZR010000005">
    <property type="protein sequence ID" value="MCP1245422.1"/>
    <property type="molecule type" value="Genomic_DNA"/>
</dbReference>
<name>A0ABT1EPW4_9PROT</name>
<accession>A0ABT1EPW4</accession>
<dbReference type="Proteomes" id="UP001523543">
    <property type="component" value="Unassembled WGS sequence"/>
</dbReference>
<sequence>MSGQIILLRRVALAAFCLFLSASGSFAAAASGQQSRGLVVHTPCLESLHLVSNRAQSEMARAEGALPKDVTLTTAADGVTTLRQQTCTRSGTLTVSVRSDISLTIDDAGTTNITVADRTGPTFIHAGSGTLTLGKTGELGLFSDSSGPITILTLAESARIRSEQSAPVTIHTVAAPALALYLGGSASFTASGGQLKALEITSSSTGDAVFHGVTDVGMFHVEQSGGISVDKVTGPLATERDGSGKIISDAAAPPPLTRADRANVLP</sequence>
<comment type="caution">
    <text evidence="3">The sequence shown here is derived from an EMBL/GenBank/DDBJ whole genome shotgun (WGS) entry which is preliminary data.</text>
</comment>
<proteinExistence type="predicted"/>
<keyword evidence="4" id="KW-1185">Reference proteome</keyword>
<evidence type="ECO:0000313" key="3">
    <source>
        <dbReference type="EMBL" id="MCP1245422.1"/>
    </source>
</evidence>
<dbReference type="RefSeq" id="WP_156474636.1">
    <property type="nucleotide sequence ID" value="NZ_JAMYZR010000005.1"/>
</dbReference>
<feature type="chain" id="PRO_5046113389" description="Auto-transporter adhesin head GIN domain-containing protein" evidence="2">
    <location>
        <begin position="28"/>
        <end position="266"/>
    </location>
</feature>
<keyword evidence="2" id="KW-0732">Signal</keyword>
<dbReference type="Gene3D" id="2.160.20.120">
    <property type="match status" value="1"/>
</dbReference>
<reference evidence="3 4" key="1">
    <citation type="submission" date="2022-06" db="EMBL/GenBank/DDBJ databases">
        <title>Acetobacer genomes from food samples.</title>
        <authorList>
            <person name="Sombolestani A."/>
        </authorList>
    </citation>
    <scope>NUCLEOTIDE SEQUENCE [LARGE SCALE GENOMIC DNA]</scope>
    <source>
        <strain evidence="3 4">R-83281</strain>
    </source>
</reference>